<dbReference type="RefSeq" id="WP_315604749.1">
    <property type="nucleotide sequence ID" value="NZ_CP130318.1"/>
</dbReference>
<dbReference type="EMBL" id="CP130318">
    <property type="protein sequence ID" value="WNQ10973.1"/>
    <property type="molecule type" value="Genomic_DNA"/>
</dbReference>
<evidence type="ECO:0000313" key="2">
    <source>
        <dbReference type="EMBL" id="WNQ10973.1"/>
    </source>
</evidence>
<protein>
    <recommendedName>
        <fullName evidence="4">SHOCT domain-containing protein</fullName>
    </recommendedName>
</protein>
<evidence type="ECO:0008006" key="4">
    <source>
        <dbReference type="Google" id="ProtNLM"/>
    </source>
</evidence>
<proteinExistence type="predicted"/>
<gene>
    <name evidence="2" type="ORF">MJA45_25710</name>
</gene>
<accession>A0AA96LD26</accession>
<dbReference type="Proteomes" id="UP001305702">
    <property type="component" value="Chromosome"/>
</dbReference>
<evidence type="ECO:0000256" key="1">
    <source>
        <dbReference type="SAM" id="MobiDB-lite"/>
    </source>
</evidence>
<feature type="compositionally biased region" description="Basic and acidic residues" evidence="1">
    <location>
        <begin position="26"/>
        <end position="36"/>
    </location>
</feature>
<reference evidence="2 3" key="1">
    <citation type="submission" date="2022-02" db="EMBL/GenBank/DDBJ databases">
        <title>Paenibacillus sp. MBLB1776 Whole Genome Shotgun Sequencing.</title>
        <authorList>
            <person name="Hwang C.Y."/>
            <person name="Cho E.-S."/>
            <person name="Seo M.-J."/>
        </authorList>
    </citation>
    <scope>NUCLEOTIDE SEQUENCE [LARGE SCALE GENOMIC DNA]</scope>
    <source>
        <strain evidence="2 3">MBLB1776</strain>
    </source>
</reference>
<evidence type="ECO:0000313" key="3">
    <source>
        <dbReference type="Proteomes" id="UP001305702"/>
    </source>
</evidence>
<feature type="region of interest" description="Disordered" evidence="1">
    <location>
        <begin position="26"/>
        <end position="53"/>
    </location>
</feature>
<sequence length="136" mass="14442">MNPKQILIISTMAFTITVGGTLCSDRTKTSAPDKPETQLAKASAAPSLPDRKDLTGLLGMTGEELREELYGGRSLADVAEARRVGVQEVVGLQMAELTAQLEERCAAGSLTPAQLEAYKAELPELLAASAHTRMEA</sequence>
<name>A0AA96LD26_9BACL</name>
<keyword evidence="3" id="KW-1185">Reference proteome</keyword>
<dbReference type="AlphaFoldDB" id="A0AA96LD26"/>
<organism evidence="2 3">
    <name type="scientific">Paenibacillus aurantius</name>
    <dbReference type="NCBI Taxonomy" id="2918900"/>
    <lineage>
        <taxon>Bacteria</taxon>
        <taxon>Bacillati</taxon>
        <taxon>Bacillota</taxon>
        <taxon>Bacilli</taxon>
        <taxon>Bacillales</taxon>
        <taxon>Paenibacillaceae</taxon>
        <taxon>Paenibacillus</taxon>
    </lineage>
</organism>
<dbReference type="KEGG" id="paun:MJA45_25710"/>